<proteinExistence type="predicted"/>
<protein>
    <submittedName>
        <fullName evidence="2">Uncharacterized protein</fullName>
    </submittedName>
</protein>
<gene>
    <name evidence="2" type="ORF">KIL84_017132</name>
</gene>
<reference evidence="2" key="1">
    <citation type="submission" date="2021-09" db="EMBL/GenBank/DDBJ databases">
        <title>The genome of Mauremys mutica provides insights into the evolution of semi-aquatic lifestyle.</title>
        <authorList>
            <person name="Gong S."/>
            <person name="Gao Y."/>
        </authorList>
    </citation>
    <scope>NUCLEOTIDE SEQUENCE</scope>
    <source>
        <strain evidence="2">MM-2020</strain>
        <tissue evidence="2">Muscle</tissue>
    </source>
</reference>
<evidence type="ECO:0000313" key="3">
    <source>
        <dbReference type="Proteomes" id="UP000827986"/>
    </source>
</evidence>
<keyword evidence="1" id="KW-0732">Signal</keyword>
<name>A0A9D4AWJ4_9SAUR</name>
<organism evidence="2 3">
    <name type="scientific">Mauremys mutica</name>
    <name type="common">yellowpond turtle</name>
    <dbReference type="NCBI Taxonomy" id="74926"/>
    <lineage>
        <taxon>Eukaryota</taxon>
        <taxon>Metazoa</taxon>
        <taxon>Chordata</taxon>
        <taxon>Craniata</taxon>
        <taxon>Vertebrata</taxon>
        <taxon>Euteleostomi</taxon>
        <taxon>Archelosauria</taxon>
        <taxon>Testudinata</taxon>
        <taxon>Testudines</taxon>
        <taxon>Cryptodira</taxon>
        <taxon>Durocryptodira</taxon>
        <taxon>Testudinoidea</taxon>
        <taxon>Geoemydidae</taxon>
        <taxon>Geoemydinae</taxon>
        <taxon>Mauremys</taxon>
    </lineage>
</organism>
<dbReference type="AlphaFoldDB" id="A0A9D4AWJ4"/>
<evidence type="ECO:0000313" key="2">
    <source>
        <dbReference type="EMBL" id="KAH1173293.1"/>
    </source>
</evidence>
<dbReference type="Proteomes" id="UP000827986">
    <property type="component" value="Unassembled WGS sequence"/>
</dbReference>
<evidence type="ECO:0000256" key="1">
    <source>
        <dbReference type="SAM" id="SignalP"/>
    </source>
</evidence>
<comment type="caution">
    <text evidence="2">The sequence shown here is derived from an EMBL/GenBank/DDBJ whole genome shotgun (WGS) entry which is preliminary data.</text>
</comment>
<accession>A0A9D4AWJ4</accession>
<sequence>MQRGGTLLMVHCLCPCTLWMHETKTGQESVTEISFVLCIQWTVQSAFSNNLLGKQAQLAAVSLNGLHIQSNFTMLENLSLLGYSIVIATRVSKHLTSSFSQIQQLCQPFAECLKSYLYRETLNVLNTSARSKRFESQ</sequence>
<feature type="signal peptide" evidence="1">
    <location>
        <begin position="1"/>
        <end position="19"/>
    </location>
</feature>
<keyword evidence="3" id="KW-1185">Reference proteome</keyword>
<dbReference type="EMBL" id="JAHDVG010000482">
    <property type="protein sequence ID" value="KAH1173293.1"/>
    <property type="molecule type" value="Genomic_DNA"/>
</dbReference>
<feature type="chain" id="PRO_5039325825" evidence="1">
    <location>
        <begin position="20"/>
        <end position="137"/>
    </location>
</feature>